<name>A0A5C0VMW4_9SPHI</name>
<dbReference type="KEGG" id="pej:FYC62_09525"/>
<gene>
    <name evidence="2" type="ORF">FYC62_09525</name>
</gene>
<accession>A0A5C0VMW4</accession>
<dbReference type="Pfam" id="PF14121">
    <property type="entry name" value="Porin_10"/>
    <property type="match status" value="1"/>
</dbReference>
<dbReference type="InterPro" id="IPR025631">
    <property type="entry name" value="Porin_10"/>
</dbReference>
<feature type="region of interest" description="Disordered" evidence="1">
    <location>
        <begin position="1"/>
        <end position="43"/>
    </location>
</feature>
<evidence type="ECO:0008006" key="4">
    <source>
        <dbReference type="Google" id="ProtNLM"/>
    </source>
</evidence>
<protein>
    <recommendedName>
        <fullName evidence="4">Porin</fullName>
    </recommendedName>
</protein>
<dbReference type="Proteomes" id="UP000323653">
    <property type="component" value="Chromosome"/>
</dbReference>
<keyword evidence="3" id="KW-1185">Reference proteome</keyword>
<feature type="compositionally biased region" description="Low complexity" evidence="1">
    <location>
        <begin position="25"/>
        <end position="42"/>
    </location>
</feature>
<organism evidence="2 3">
    <name type="scientific">Pedobacter aquae</name>
    <dbReference type="NCBI Taxonomy" id="2605747"/>
    <lineage>
        <taxon>Bacteria</taxon>
        <taxon>Pseudomonadati</taxon>
        <taxon>Bacteroidota</taxon>
        <taxon>Sphingobacteriia</taxon>
        <taxon>Sphingobacteriales</taxon>
        <taxon>Sphingobacteriaceae</taxon>
        <taxon>Pedobacter</taxon>
    </lineage>
</organism>
<feature type="compositionally biased region" description="Polar residues" evidence="1">
    <location>
        <begin position="10"/>
        <end position="24"/>
    </location>
</feature>
<dbReference type="AlphaFoldDB" id="A0A5C0VMW4"/>
<reference evidence="2 3" key="1">
    <citation type="submission" date="2019-08" db="EMBL/GenBank/DDBJ databases">
        <title>Pedobacter sp. nov., isolated from Han river, South Korea.</title>
        <authorList>
            <person name="Lee D.-H."/>
            <person name="Kim Y.-S."/>
            <person name="Hwang E.-M."/>
            <person name="Le Tran T.C."/>
            <person name="Cha C.-J."/>
        </authorList>
    </citation>
    <scope>NUCLEOTIDE SEQUENCE [LARGE SCALE GENOMIC DNA]</scope>
    <source>
        <strain evidence="2 3">CJ43</strain>
    </source>
</reference>
<dbReference type="EMBL" id="CP043329">
    <property type="protein sequence ID" value="QEK53292.1"/>
    <property type="molecule type" value="Genomic_DNA"/>
</dbReference>
<evidence type="ECO:0000256" key="1">
    <source>
        <dbReference type="SAM" id="MobiDB-lite"/>
    </source>
</evidence>
<evidence type="ECO:0000313" key="3">
    <source>
        <dbReference type="Proteomes" id="UP000323653"/>
    </source>
</evidence>
<sequence>MAQVIRTPRTIGTGNTRFNDPSSLNPNQNQPNGQQQPAQPKQEISVDSLRKQLETKKDSIIYTAKFIKVTKEEFLRDSTRLFPLDTSTTNFHRFNPLYDPKSPTMNTGAMGLAYRPMLFEPLKTIGFDLGYHFFDRYLTKPEDIIYYQARSQFTEMYMLSTTFGVNAEQAFHVIHSQNIKPNWNVGAKYATNRTEGYYFGQTANNLNASLWTWYESKNKRYTLLANAIFNTIKSGENGSIRNDSIFTVPTVVQPEFEATRLDGALHNWRYNTINIKQFYNIGKQRFASADSTSALPTQRVSYNFTYNRQKYFFRNEGVDTTGVLNNYYIFRDSTSDSTLVNHLKNEFAYSFYLRGKKLSFLKNELKLDVGLVQDFYDYKQVNYQSQFQNLSLKGTLNYSFSDKASLKVDLQQIFQGRNIGDFLYQAQSEIKLSNSAGRLVLGAYSQNQSPAIIYERWFSNHHRWNLNFDNQKTQNLSFAYLNPKYHFQAKAEYFLVSNHLYFSSENNIIEPKQLGSNINLLKLSVGKDFKFGKFTFENYLVYQKTDFEQILRTPEVYTFHSIYMHQNFFKVLKTEFGFDVRYFSQYTAPSYAPAIGQFYNGEAVRFNTWPIADAWIRTNWKRANLFLRYNYVNKGLFSNGYYTVNRYPMPYSIAQFGVKWNFYD</sequence>
<proteinExistence type="predicted"/>
<evidence type="ECO:0000313" key="2">
    <source>
        <dbReference type="EMBL" id="QEK53292.1"/>
    </source>
</evidence>